<dbReference type="InterPro" id="IPR011009">
    <property type="entry name" value="Kinase-like_dom_sf"/>
</dbReference>
<keyword evidence="2" id="KW-1133">Transmembrane helix</keyword>
<sequence length="316" mass="36971">MELFVGIAAFVFPNLRLNWLVNEMKRNLPIELDFVYEAANADRVRQMFAHLPFLKIPKIYYELSNDMVLTMEFCEGGKINDLEYFKANRIDRHKVCKMLGRIYSEMIFKHGYVHSDPHPGNIFVRLTPDGNEEIILLDHGLYVTLPDDLRIDYAHLWLAILKADKNKIQKISERMNVGSQYGLLACVVSMRSWDAVSKGIIKTKRNEHEIRRVQNFAASLIPQISLLLDSLPRQMLLLLKTNDLLRSIALRLKAEHNLDSFTEMSKHCVQAVYFHSIANSHFALERFRLRLKMYTLLVGIRLYEIYLFIYCLFLKT</sequence>
<dbReference type="GO" id="GO:0055088">
    <property type="term" value="P:lipid homeostasis"/>
    <property type="evidence" value="ECO:0007669"/>
    <property type="project" value="TreeGrafter"/>
</dbReference>
<evidence type="ECO:0000259" key="3">
    <source>
        <dbReference type="Pfam" id="PF03109"/>
    </source>
</evidence>
<dbReference type="SUPFAM" id="SSF56112">
    <property type="entry name" value="Protein kinase-like (PK-like)"/>
    <property type="match status" value="1"/>
</dbReference>
<keyword evidence="2" id="KW-0812">Transmembrane</keyword>
<feature type="transmembrane region" description="Helical" evidence="2">
    <location>
        <begin position="293"/>
        <end position="313"/>
    </location>
</feature>
<dbReference type="GO" id="GO:0007005">
    <property type="term" value="P:mitochondrion organization"/>
    <property type="evidence" value="ECO:0007669"/>
    <property type="project" value="TreeGrafter"/>
</dbReference>
<name>A0A6V7TRZ7_MELEN</name>
<dbReference type="PANTHER" id="PTHR43173">
    <property type="entry name" value="ABC1 FAMILY PROTEIN"/>
    <property type="match status" value="1"/>
</dbReference>
<dbReference type="Proteomes" id="UP000580250">
    <property type="component" value="Unassembled WGS sequence"/>
</dbReference>
<gene>
    <name evidence="4" type="ORF">MENT_LOCUS3638</name>
</gene>
<comment type="caution">
    <text evidence="4">The sequence shown here is derived from an EMBL/GenBank/DDBJ whole genome shotgun (WGS) entry which is preliminary data.</text>
</comment>
<dbReference type="InterPro" id="IPR004147">
    <property type="entry name" value="ABC1_dom"/>
</dbReference>
<organism evidence="4 5">
    <name type="scientific">Meloidogyne enterolobii</name>
    <name type="common">Root-knot nematode worm</name>
    <name type="synonym">Meloidogyne mayaguensis</name>
    <dbReference type="NCBI Taxonomy" id="390850"/>
    <lineage>
        <taxon>Eukaryota</taxon>
        <taxon>Metazoa</taxon>
        <taxon>Ecdysozoa</taxon>
        <taxon>Nematoda</taxon>
        <taxon>Chromadorea</taxon>
        <taxon>Rhabditida</taxon>
        <taxon>Tylenchina</taxon>
        <taxon>Tylenchomorpha</taxon>
        <taxon>Tylenchoidea</taxon>
        <taxon>Meloidogynidae</taxon>
        <taxon>Meloidogyninae</taxon>
        <taxon>Meloidogyne</taxon>
    </lineage>
</organism>
<comment type="similarity">
    <text evidence="1">Belongs to the protein kinase superfamily. ADCK protein kinase family.</text>
</comment>
<dbReference type="Gene3D" id="1.10.510.10">
    <property type="entry name" value="Transferase(Phosphotransferase) domain 1"/>
    <property type="match status" value="1"/>
</dbReference>
<evidence type="ECO:0000313" key="4">
    <source>
        <dbReference type="EMBL" id="CAD2132433.1"/>
    </source>
</evidence>
<dbReference type="PANTHER" id="PTHR43173:SF19">
    <property type="entry name" value="AARF DOMAIN-CONTAINING PROTEIN KINASE 1"/>
    <property type="match status" value="1"/>
</dbReference>
<evidence type="ECO:0000313" key="5">
    <source>
        <dbReference type="Proteomes" id="UP000580250"/>
    </source>
</evidence>
<protein>
    <recommendedName>
        <fullName evidence="3">ABC1 atypical kinase-like domain-containing protein</fullName>
    </recommendedName>
</protein>
<evidence type="ECO:0000256" key="1">
    <source>
        <dbReference type="ARBA" id="ARBA00009670"/>
    </source>
</evidence>
<dbReference type="OrthoDB" id="427480at2759"/>
<dbReference type="InterPro" id="IPR051130">
    <property type="entry name" value="Mito_struct-func_regulator"/>
</dbReference>
<feature type="domain" description="ABC1 atypical kinase-like" evidence="3">
    <location>
        <begin position="1"/>
        <end position="171"/>
    </location>
</feature>
<dbReference type="Pfam" id="PF03109">
    <property type="entry name" value="ABC1"/>
    <property type="match status" value="1"/>
</dbReference>
<keyword evidence="2" id="KW-0472">Membrane</keyword>
<dbReference type="AlphaFoldDB" id="A0A6V7TRZ7"/>
<dbReference type="GO" id="GO:0005743">
    <property type="term" value="C:mitochondrial inner membrane"/>
    <property type="evidence" value="ECO:0007669"/>
    <property type="project" value="TreeGrafter"/>
</dbReference>
<evidence type="ECO:0000256" key="2">
    <source>
        <dbReference type="SAM" id="Phobius"/>
    </source>
</evidence>
<reference evidence="4 5" key="1">
    <citation type="submission" date="2020-08" db="EMBL/GenBank/DDBJ databases">
        <authorList>
            <person name="Koutsovoulos G."/>
            <person name="Danchin GJ E."/>
        </authorList>
    </citation>
    <scope>NUCLEOTIDE SEQUENCE [LARGE SCALE GENOMIC DNA]</scope>
</reference>
<accession>A0A6V7TRZ7</accession>
<dbReference type="EMBL" id="CAJEWN010000012">
    <property type="protein sequence ID" value="CAD2132433.1"/>
    <property type="molecule type" value="Genomic_DNA"/>
</dbReference>
<proteinExistence type="inferred from homology"/>